<dbReference type="Proteomes" id="UP001168528">
    <property type="component" value="Unassembled WGS sequence"/>
</dbReference>
<name>A0ABT8R132_9BACT</name>
<proteinExistence type="predicted"/>
<organism evidence="1 2">
    <name type="scientific">Rhodocytophaga aerolata</name>
    <dbReference type="NCBI Taxonomy" id="455078"/>
    <lineage>
        <taxon>Bacteria</taxon>
        <taxon>Pseudomonadati</taxon>
        <taxon>Bacteroidota</taxon>
        <taxon>Cytophagia</taxon>
        <taxon>Cytophagales</taxon>
        <taxon>Rhodocytophagaceae</taxon>
        <taxon>Rhodocytophaga</taxon>
    </lineage>
</organism>
<sequence>MIINPNLYPAKKNGRSGYIDRTGKIIIDFEFDFFGSRDFSEGLASVMVRDKAGFIDESGNFIIEPKYEMALGFSEGLALVIYKGKYSYIDRNGNFIIQPNFYRCDSFKDGLAWVMDVVKLKSNFIDKTGKIKFSERYYLNSKYNEGLINCEEEGGWGFIDSSDRFIIPPIYKYARPFIENKAAVLLKNSSTRKATKKALYGFINKNNDIIIDPKFQGADIRFSEGLCAVWNNTYGYINQDGEIVIPYEFALGAHFNEGMAVIKPKGRNKKYGCIDTEGNITIEPIFTHIEDFKNGLSEVIIGDNYDNFHYGYINKQGEYIWEPTR</sequence>
<dbReference type="RefSeq" id="WP_302036604.1">
    <property type="nucleotide sequence ID" value="NZ_JAUKPO010000002.1"/>
</dbReference>
<accession>A0ABT8R132</accession>
<reference evidence="1" key="1">
    <citation type="submission" date="2023-07" db="EMBL/GenBank/DDBJ databases">
        <title>The genome sequence of Rhodocytophaga aerolata KACC 12507.</title>
        <authorList>
            <person name="Zhang X."/>
        </authorList>
    </citation>
    <scope>NUCLEOTIDE SEQUENCE</scope>
    <source>
        <strain evidence="1">KACC 12507</strain>
    </source>
</reference>
<dbReference type="PANTHER" id="PTHR37841:SF1">
    <property type="entry name" value="DUF3298 DOMAIN-CONTAINING PROTEIN"/>
    <property type="match status" value="1"/>
</dbReference>
<evidence type="ECO:0000313" key="1">
    <source>
        <dbReference type="EMBL" id="MDO1445805.1"/>
    </source>
</evidence>
<dbReference type="InterPro" id="IPR032774">
    <property type="entry name" value="WG_beta_rep"/>
</dbReference>
<keyword evidence="2" id="KW-1185">Reference proteome</keyword>
<protein>
    <submittedName>
        <fullName evidence="1">WG repeat-containing protein</fullName>
    </submittedName>
</protein>
<dbReference type="PANTHER" id="PTHR37841">
    <property type="entry name" value="GLR2918 PROTEIN"/>
    <property type="match status" value="1"/>
</dbReference>
<dbReference type="EMBL" id="JAUKPO010000002">
    <property type="protein sequence ID" value="MDO1445805.1"/>
    <property type="molecule type" value="Genomic_DNA"/>
</dbReference>
<dbReference type="Pfam" id="PF14903">
    <property type="entry name" value="WG_beta_rep"/>
    <property type="match status" value="6"/>
</dbReference>
<comment type="caution">
    <text evidence="1">The sequence shown here is derived from an EMBL/GenBank/DDBJ whole genome shotgun (WGS) entry which is preliminary data.</text>
</comment>
<gene>
    <name evidence="1" type="ORF">Q0590_06060</name>
</gene>
<evidence type="ECO:0000313" key="2">
    <source>
        <dbReference type="Proteomes" id="UP001168528"/>
    </source>
</evidence>